<evidence type="ECO:0000313" key="1">
    <source>
        <dbReference type="EMBL" id="PLW79063.1"/>
    </source>
</evidence>
<evidence type="ECO:0000313" key="2">
    <source>
        <dbReference type="Proteomes" id="UP000234881"/>
    </source>
</evidence>
<dbReference type="EMBL" id="PKUQ01000001">
    <property type="protein sequence ID" value="PLW79063.1"/>
    <property type="molecule type" value="Genomic_DNA"/>
</dbReference>
<proteinExistence type="predicted"/>
<dbReference type="Proteomes" id="UP000234881">
    <property type="component" value="Unassembled WGS sequence"/>
</dbReference>
<dbReference type="AlphaFoldDB" id="A0A2N5XX30"/>
<name>A0A2N5XX30_9HYPH</name>
<organism evidence="1 2">
    <name type="scientific">Cohaesibacter celericrescens</name>
    <dbReference type="NCBI Taxonomy" id="2067669"/>
    <lineage>
        <taxon>Bacteria</taxon>
        <taxon>Pseudomonadati</taxon>
        <taxon>Pseudomonadota</taxon>
        <taxon>Alphaproteobacteria</taxon>
        <taxon>Hyphomicrobiales</taxon>
        <taxon>Cohaesibacteraceae</taxon>
    </lineage>
</organism>
<reference evidence="1 2" key="1">
    <citation type="submission" date="2018-01" db="EMBL/GenBank/DDBJ databases">
        <title>The draft genome sequence of Cohaesibacter sp. H1304.</title>
        <authorList>
            <person name="Wang N.-N."/>
            <person name="Du Z.-J."/>
        </authorList>
    </citation>
    <scope>NUCLEOTIDE SEQUENCE [LARGE SCALE GENOMIC DNA]</scope>
    <source>
        <strain evidence="1 2">H1304</strain>
    </source>
</reference>
<protein>
    <submittedName>
        <fullName evidence="1">Uncharacterized protein</fullName>
    </submittedName>
</protein>
<keyword evidence="2" id="KW-1185">Reference proteome</keyword>
<dbReference type="RefSeq" id="WP_101532145.1">
    <property type="nucleotide sequence ID" value="NZ_JBFHIU010000169.1"/>
</dbReference>
<sequence length="92" mass="9528">MANVNLTFGSRSVEADLLMMSGATAQDEVVADTVVDVAVPEGVSKMRILSDAPVRLAYAAGLTSSGGVKVMGNSPEYFDVTGLDAVYLVESV</sequence>
<accession>A0A2N5XX30</accession>
<comment type="caution">
    <text evidence="1">The sequence shown here is derived from an EMBL/GenBank/DDBJ whole genome shotgun (WGS) entry which is preliminary data.</text>
</comment>
<gene>
    <name evidence="1" type="ORF">C0081_02195</name>
</gene>